<dbReference type="Proteomes" id="UP000320762">
    <property type="component" value="Unassembled WGS sequence"/>
</dbReference>
<feature type="binding site" evidence="7">
    <location>
        <position position="197"/>
    </location>
    <ligand>
        <name>FMN</name>
        <dbReference type="ChEBI" id="CHEBI:58210"/>
    </ligand>
</feature>
<feature type="binding site" evidence="7">
    <location>
        <begin position="356"/>
        <end position="357"/>
    </location>
    <ligand>
        <name>FMN</name>
        <dbReference type="ChEBI" id="CHEBI:58210"/>
    </ligand>
</feature>
<feature type="chain" id="PRO_5021820769" description="FMN hydroxy acid dehydrogenase domain-containing protein" evidence="8">
    <location>
        <begin position="22"/>
        <end position="416"/>
    </location>
</feature>
<dbReference type="InterPro" id="IPR012133">
    <property type="entry name" value="Alpha-hydoxy_acid_DH_FMN"/>
</dbReference>
<dbReference type="PROSITE" id="PS51349">
    <property type="entry name" value="FMN_HYDROXY_ACID_DH_2"/>
    <property type="match status" value="1"/>
</dbReference>
<comment type="cofactor">
    <cofactor evidence="1">
        <name>FMN</name>
        <dbReference type="ChEBI" id="CHEBI:58210"/>
    </cofactor>
</comment>
<feature type="binding site" evidence="7">
    <location>
        <position position="227"/>
    </location>
    <ligand>
        <name>FMN</name>
        <dbReference type="ChEBI" id="CHEBI:58210"/>
    </ligand>
</feature>
<evidence type="ECO:0000256" key="7">
    <source>
        <dbReference type="PIRSR" id="PIRSR000138-2"/>
    </source>
</evidence>
<reference evidence="10 11" key="1">
    <citation type="journal article" date="2019" name="New Phytol.">
        <title>Comparative genomics reveals unique wood-decay strategies and fruiting body development in the Schizophyllaceae.</title>
        <authorList>
            <person name="Almasi E."/>
            <person name="Sahu N."/>
            <person name="Krizsan K."/>
            <person name="Balint B."/>
            <person name="Kovacs G.M."/>
            <person name="Kiss B."/>
            <person name="Cseklye J."/>
            <person name="Drula E."/>
            <person name="Henrissat B."/>
            <person name="Nagy I."/>
            <person name="Chovatia M."/>
            <person name="Adam C."/>
            <person name="LaButti K."/>
            <person name="Lipzen A."/>
            <person name="Riley R."/>
            <person name="Grigoriev I.V."/>
            <person name="Nagy L.G."/>
        </authorList>
    </citation>
    <scope>NUCLEOTIDE SEQUENCE [LARGE SCALE GENOMIC DNA]</scope>
    <source>
        <strain evidence="10 11">NL-1724</strain>
    </source>
</reference>
<proteinExistence type="inferred from homology"/>
<feature type="binding site" evidence="7">
    <location>
        <begin position="144"/>
        <end position="146"/>
    </location>
    <ligand>
        <name>FMN</name>
        <dbReference type="ChEBI" id="CHEBI:58210"/>
    </ligand>
</feature>
<dbReference type="Pfam" id="PF01070">
    <property type="entry name" value="FMN_dh"/>
    <property type="match status" value="1"/>
</dbReference>
<dbReference type="AlphaFoldDB" id="A0A550CXJ7"/>
<dbReference type="SUPFAM" id="SSF51395">
    <property type="entry name" value="FMN-linked oxidoreductases"/>
    <property type="match status" value="1"/>
</dbReference>
<comment type="similarity">
    <text evidence="5">Belongs to the FMN-dependent alpha-hydroxy acid dehydrogenase family.</text>
</comment>
<feature type="signal peptide" evidence="8">
    <location>
        <begin position="1"/>
        <end position="21"/>
    </location>
</feature>
<dbReference type="EMBL" id="VDMD01000001">
    <property type="protein sequence ID" value="TRM69517.1"/>
    <property type="molecule type" value="Genomic_DNA"/>
</dbReference>
<feature type="binding site" evidence="7">
    <location>
        <position position="297"/>
    </location>
    <ligand>
        <name>FMN</name>
        <dbReference type="ChEBI" id="CHEBI:58210"/>
    </ligand>
</feature>
<feature type="domain" description="FMN hydroxy acid dehydrogenase" evidence="9">
    <location>
        <begin position="56"/>
        <end position="406"/>
    </location>
</feature>
<accession>A0A550CXJ7</accession>
<dbReference type="InterPro" id="IPR037396">
    <property type="entry name" value="FMN_HAD"/>
</dbReference>
<dbReference type="InterPro" id="IPR008259">
    <property type="entry name" value="FMN_hydac_DH_AS"/>
</dbReference>
<evidence type="ECO:0000256" key="6">
    <source>
        <dbReference type="PIRSR" id="PIRSR000138-1"/>
    </source>
</evidence>
<sequence>MLYRKCLPMLSVAALASQVAGQYQAIPPSMGPFFDEATLGQLGDFGESNTGVDPATEIASWYDMTDVWRTAQKVLSPAVWSRVAGGSGHEESMRWNSHIFEYITFRPRMGRDLGNASLATSVTLTNGAGVAATFDSASPFFISPSGSHGVVNPQVAENGTVRAAAAAGVIAGIAQYATVPIAGLGAIKSENQTYWYQLFPDANWDPDAVLAKLDAAKAAGCSALILTVDTASEGWQARAWRDHGDDPTGNTQQHLMTWEHIEWIKDNTDLPVILKGILSVEDAVMARDMGLGGVYLSNHGGRQLDGAPAPAQVLMEINKYAPGLTSAIPVFADGAIYSANHALKMLALGAKMVGLGRPVQLSLTMGQAGVEKMLQNLHDDMLVEMRQVGVSSPSQLGLKNINTQRAVGFVYDGELQ</sequence>
<keyword evidence="11" id="KW-1185">Reference proteome</keyword>
<gene>
    <name evidence="10" type="ORF">BD626DRAFT_393393</name>
</gene>
<feature type="binding site" evidence="7">
    <location>
        <position position="275"/>
    </location>
    <ligand>
        <name>FMN</name>
        <dbReference type="ChEBI" id="CHEBI:58210"/>
    </ligand>
</feature>
<keyword evidence="2 7" id="KW-0285">Flavoprotein</keyword>
<keyword evidence="3 7" id="KW-0288">FMN</keyword>
<evidence type="ECO:0000256" key="2">
    <source>
        <dbReference type="ARBA" id="ARBA00022630"/>
    </source>
</evidence>
<dbReference type="PANTHER" id="PTHR10578:SF107">
    <property type="entry name" value="2-HYDROXYACID OXIDASE 1"/>
    <property type="match status" value="1"/>
</dbReference>
<evidence type="ECO:0000256" key="5">
    <source>
        <dbReference type="ARBA" id="ARBA00024042"/>
    </source>
</evidence>
<evidence type="ECO:0000256" key="3">
    <source>
        <dbReference type="ARBA" id="ARBA00022643"/>
    </source>
</evidence>
<feature type="binding site" evidence="7">
    <location>
        <position position="299"/>
    </location>
    <ligand>
        <name>glyoxylate</name>
        <dbReference type="ChEBI" id="CHEBI:36655"/>
    </ligand>
</feature>
<evidence type="ECO:0000256" key="8">
    <source>
        <dbReference type="SAM" id="SignalP"/>
    </source>
</evidence>
<dbReference type="PIRSF" id="PIRSF000138">
    <property type="entry name" value="Al-hdrx_acd_dh"/>
    <property type="match status" value="1"/>
</dbReference>
<protein>
    <recommendedName>
        <fullName evidence="9">FMN hydroxy acid dehydrogenase domain-containing protein</fullName>
    </recommendedName>
</protein>
<feature type="active site" description="Proton acceptor" evidence="6">
    <location>
        <position position="299"/>
    </location>
</feature>
<keyword evidence="4" id="KW-0560">Oxidoreductase</keyword>
<keyword evidence="8" id="KW-0732">Signal</keyword>
<evidence type="ECO:0000313" key="10">
    <source>
        <dbReference type="EMBL" id="TRM69517.1"/>
    </source>
</evidence>
<dbReference type="InterPro" id="IPR013785">
    <property type="entry name" value="Aldolase_TIM"/>
</dbReference>
<organism evidence="10 11">
    <name type="scientific">Schizophyllum amplum</name>
    <dbReference type="NCBI Taxonomy" id="97359"/>
    <lineage>
        <taxon>Eukaryota</taxon>
        <taxon>Fungi</taxon>
        <taxon>Dikarya</taxon>
        <taxon>Basidiomycota</taxon>
        <taxon>Agaricomycotina</taxon>
        <taxon>Agaricomycetes</taxon>
        <taxon>Agaricomycetidae</taxon>
        <taxon>Agaricales</taxon>
        <taxon>Schizophyllaceae</taxon>
        <taxon>Schizophyllum</taxon>
    </lineage>
</organism>
<dbReference type="PANTHER" id="PTHR10578">
    <property type="entry name" value="S -2-HYDROXY-ACID OXIDASE-RELATED"/>
    <property type="match status" value="1"/>
</dbReference>
<evidence type="ECO:0000256" key="1">
    <source>
        <dbReference type="ARBA" id="ARBA00001917"/>
    </source>
</evidence>
<dbReference type="Gene3D" id="3.20.20.70">
    <property type="entry name" value="Aldolase class I"/>
    <property type="match status" value="1"/>
</dbReference>
<dbReference type="GO" id="GO:0016491">
    <property type="term" value="F:oxidoreductase activity"/>
    <property type="evidence" value="ECO:0007669"/>
    <property type="project" value="UniProtKB-KW"/>
</dbReference>
<dbReference type="GO" id="GO:0010181">
    <property type="term" value="F:FMN binding"/>
    <property type="evidence" value="ECO:0007669"/>
    <property type="project" value="InterPro"/>
</dbReference>
<dbReference type="PROSITE" id="PS00557">
    <property type="entry name" value="FMN_HYDROXY_ACID_DH_1"/>
    <property type="match status" value="1"/>
</dbReference>
<name>A0A550CXJ7_9AGAR</name>
<dbReference type="STRING" id="97359.A0A550CXJ7"/>
<comment type="caution">
    <text evidence="10">The sequence shown here is derived from an EMBL/GenBank/DDBJ whole genome shotgun (WGS) entry which is preliminary data.</text>
</comment>
<dbReference type="InterPro" id="IPR000262">
    <property type="entry name" value="FMN-dep_DH"/>
</dbReference>
<evidence type="ECO:0000256" key="4">
    <source>
        <dbReference type="ARBA" id="ARBA00023002"/>
    </source>
</evidence>
<evidence type="ECO:0000259" key="9">
    <source>
        <dbReference type="PROSITE" id="PS51349"/>
    </source>
</evidence>
<feature type="binding site" evidence="7">
    <location>
        <position position="302"/>
    </location>
    <ligand>
        <name>glyoxylate</name>
        <dbReference type="ChEBI" id="CHEBI:36655"/>
    </ligand>
</feature>
<dbReference type="OrthoDB" id="1925334at2759"/>
<evidence type="ECO:0000313" key="11">
    <source>
        <dbReference type="Proteomes" id="UP000320762"/>
    </source>
</evidence>